<feature type="region of interest" description="Disordered" evidence="1">
    <location>
        <begin position="1"/>
        <end position="23"/>
    </location>
</feature>
<dbReference type="Proteomes" id="UP000197781">
    <property type="component" value="Chromosome"/>
</dbReference>
<dbReference type="Pfam" id="PF14395">
    <property type="entry name" value="COOH-NH2_lig"/>
    <property type="match status" value="1"/>
</dbReference>
<evidence type="ECO:0000313" key="3">
    <source>
        <dbReference type="Proteomes" id="UP000197781"/>
    </source>
</evidence>
<protein>
    <recommendedName>
        <fullName evidence="4">PhiEco32-like amidoligase-type 2 protein</fullName>
    </recommendedName>
</protein>
<evidence type="ECO:0000256" key="1">
    <source>
        <dbReference type="SAM" id="MobiDB-lite"/>
    </source>
</evidence>
<dbReference type="EMBL" id="CP018145">
    <property type="protein sequence ID" value="ASJ54256.1"/>
    <property type="molecule type" value="Genomic_DNA"/>
</dbReference>
<dbReference type="InterPro" id="IPR025681">
    <property type="entry name" value="COOH-NH2_lig"/>
</dbReference>
<sequence>MILRTRASQRANKQETPATQPMTANAKEVVAYLHRPEIGRWLLRQGRIPVTTGKATRPGWRTYRICLYQDYVLDIARSEEQSQWLLHRLQEPEWHSVSLPSAETEVQVVQGLAARSLYAAGADAGQVTIMAASPHRLKVVEVEPNWPAKHADEYMKRARDWWEGRMHKLPQKLQSMGADPEFALRKPTGEMVLASDFLSINGTVGCDTTRYREELGLHQHPVAELRPAPSEDPDQLFMHIYDNLALAYKKIGNTSIEWLAGGMPFKGYPIGGHIHFGGLTPTFSLRRRLDAYLALPLVLIEDAGCMSRRERYGFLGDVREKEYGFEYRTLPSWLVDPLVARGILHLAHLVAINHEKLQATPHLKLPLIKAYYQGEKEKLLPYVVQVWQELKELPGYALSRIHLDRYFSFLIESQSWRTDEDLRKTWKLL</sequence>
<dbReference type="AlphaFoldDB" id="A0A220MGN8"/>
<organism evidence="2 3">
    <name type="scientific">Brevibacillus formosus</name>
    <dbReference type="NCBI Taxonomy" id="54913"/>
    <lineage>
        <taxon>Bacteria</taxon>
        <taxon>Bacillati</taxon>
        <taxon>Bacillota</taxon>
        <taxon>Bacilli</taxon>
        <taxon>Bacillales</taxon>
        <taxon>Paenibacillaceae</taxon>
        <taxon>Brevibacillus</taxon>
    </lineage>
</organism>
<gene>
    <name evidence="2" type="ORF">BP422_12285</name>
</gene>
<dbReference type="RefSeq" id="WP_088908036.1">
    <property type="nucleotide sequence ID" value="NZ_CP018145.1"/>
</dbReference>
<name>A0A220MGN8_9BACL</name>
<evidence type="ECO:0000313" key="2">
    <source>
        <dbReference type="EMBL" id="ASJ54256.1"/>
    </source>
</evidence>
<accession>A0A220MGN8</accession>
<evidence type="ECO:0008006" key="4">
    <source>
        <dbReference type="Google" id="ProtNLM"/>
    </source>
</evidence>
<dbReference type="KEGG" id="bfm:BP422_12285"/>
<proteinExistence type="predicted"/>
<reference evidence="2 3" key="1">
    <citation type="submission" date="2016-11" db="EMBL/GenBank/DDBJ databases">
        <authorList>
            <person name="Jaros S."/>
            <person name="Januszkiewicz K."/>
            <person name="Wedrychowicz H."/>
        </authorList>
    </citation>
    <scope>NUCLEOTIDE SEQUENCE [LARGE SCALE GENOMIC DNA]</scope>
    <source>
        <strain evidence="2 3">NF2</strain>
    </source>
</reference>